<dbReference type="InterPro" id="IPR036010">
    <property type="entry name" value="2Fe-2S_ferredoxin-like_sf"/>
</dbReference>
<reference evidence="3" key="1">
    <citation type="journal article" date="2019" name="Int. J. Syst. Evol. Microbiol.">
        <title>The Global Catalogue of Microorganisms (GCM) 10K type strain sequencing project: providing services to taxonomists for standard genome sequencing and annotation.</title>
        <authorList>
            <consortium name="The Broad Institute Genomics Platform"/>
            <consortium name="The Broad Institute Genome Sequencing Center for Infectious Disease"/>
            <person name="Wu L."/>
            <person name="Ma J."/>
        </authorList>
    </citation>
    <scope>NUCLEOTIDE SEQUENCE [LARGE SCALE GENOMIC DNA]</scope>
    <source>
        <strain evidence="3">JCM 18657</strain>
    </source>
</reference>
<sequence length="119" mass="12889">MSKPRGIASVTFEPQGVRTEAKIGMTVLETAQRARVPIRTRCGGVAGCLMCKVEIAEGSEVSGRTDAERRKLGEGSRAGQRLSCQTRILGDAVVIVPEDPLKAAVRAQLAKRKEEEEWP</sequence>
<proteinExistence type="predicted"/>
<dbReference type="InterPro" id="IPR001041">
    <property type="entry name" value="2Fe-2S_ferredoxin-type"/>
</dbReference>
<dbReference type="SUPFAM" id="SSF54292">
    <property type="entry name" value="2Fe-2S ferredoxin-like"/>
    <property type="match status" value="1"/>
</dbReference>
<dbReference type="RefSeq" id="WP_138787951.1">
    <property type="nucleotide sequence ID" value="NZ_JBHTGQ010000023.1"/>
</dbReference>
<dbReference type="InterPro" id="IPR012675">
    <property type="entry name" value="Beta-grasp_dom_sf"/>
</dbReference>
<dbReference type="Proteomes" id="UP001596528">
    <property type="component" value="Unassembled WGS sequence"/>
</dbReference>
<dbReference type="Gene3D" id="3.10.20.30">
    <property type="match status" value="1"/>
</dbReference>
<evidence type="ECO:0000313" key="2">
    <source>
        <dbReference type="EMBL" id="MFC7750447.1"/>
    </source>
</evidence>
<feature type="domain" description="2Fe-2S ferredoxin-type" evidence="1">
    <location>
        <begin position="8"/>
        <end position="100"/>
    </location>
</feature>
<dbReference type="PROSITE" id="PS51085">
    <property type="entry name" value="2FE2S_FER_2"/>
    <property type="match status" value="1"/>
</dbReference>
<dbReference type="EMBL" id="JBHTGQ010000023">
    <property type="protein sequence ID" value="MFC7750447.1"/>
    <property type="molecule type" value="Genomic_DNA"/>
</dbReference>
<accession>A0ABW2V2S6</accession>
<name>A0ABW2V2S6_9BACL</name>
<evidence type="ECO:0000259" key="1">
    <source>
        <dbReference type="PROSITE" id="PS51085"/>
    </source>
</evidence>
<organism evidence="2 3">
    <name type="scientific">Paenibacillus thermoaerophilus</name>
    <dbReference type="NCBI Taxonomy" id="1215385"/>
    <lineage>
        <taxon>Bacteria</taxon>
        <taxon>Bacillati</taxon>
        <taxon>Bacillota</taxon>
        <taxon>Bacilli</taxon>
        <taxon>Bacillales</taxon>
        <taxon>Paenibacillaceae</taxon>
        <taxon>Paenibacillus</taxon>
    </lineage>
</organism>
<protein>
    <submittedName>
        <fullName evidence="2">2Fe-2S iron-sulfur cluster-binding protein</fullName>
    </submittedName>
</protein>
<dbReference type="CDD" id="cd00207">
    <property type="entry name" value="fer2"/>
    <property type="match status" value="1"/>
</dbReference>
<keyword evidence="3" id="KW-1185">Reference proteome</keyword>
<evidence type="ECO:0000313" key="3">
    <source>
        <dbReference type="Proteomes" id="UP001596528"/>
    </source>
</evidence>
<comment type="caution">
    <text evidence="2">The sequence shown here is derived from an EMBL/GenBank/DDBJ whole genome shotgun (WGS) entry which is preliminary data.</text>
</comment>
<gene>
    <name evidence="2" type="ORF">ACFQWB_10980</name>
</gene>
<dbReference type="Pfam" id="PF00111">
    <property type="entry name" value="Fer2"/>
    <property type="match status" value="1"/>
</dbReference>